<dbReference type="AlphaFoldDB" id="A0A1N7IIE0"/>
<keyword evidence="21" id="KW-1185">Reference proteome</keyword>
<feature type="active site" description="Proton acceptor" evidence="15">
    <location>
        <position position="71"/>
    </location>
</feature>
<feature type="binding site" evidence="17">
    <location>
        <begin position="96"/>
        <end position="97"/>
    </location>
    <ligand>
        <name>ATP</name>
        <dbReference type="ChEBI" id="CHEBI:30616"/>
    </ligand>
</feature>
<dbReference type="GO" id="GO:0008654">
    <property type="term" value="P:phospholipid biosynthetic process"/>
    <property type="evidence" value="ECO:0007669"/>
    <property type="project" value="UniProtKB-KW"/>
</dbReference>
<comment type="similarity">
    <text evidence="2">Belongs to the bacterial diacylglycerol kinase family.</text>
</comment>
<feature type="binding site" evidence="17">
    <location>
        <position position="30"/>
    </location>
    <ligand>
        <name>ATP</name>
        <dbReference type="ChEBI" id="CHEBI:30616"/>
    </ligand>
</feature>
<protein>
    <submittedName>
        <fullName evidence="20">Undecaprenol kinase</fullName>
    </submittedName>
</protein>
<reference evidence="21" key="1">
    <citation type="submission" date="2017-01" db="EMBL/GenBank/DDBJ databases">
        <authorList>
            <person name="Varghese N."/>
            <person name="Submissions S."/>
        </authorList>
    </citation>
    <scope>NUCLEOTIDE SEQUENCE [LARGE SCALE GENOMIC DNA]</scope>
    <source>
        <strain evidence="21">DSM 23127</strain>
    </source>
</reference>
<keyword evidence="18" id="KW-0460">Magnesium</keyword>
<evidence type="ECO:0000256" key="1">
    <source>
        <dbReference type="ARBA" id="ARBA00004651"/>
    </source>
</evidence>
<dbReference type="InterPro" id="IPR033717">
    <property type="entry name" value="UDPK"/>
</dbReference>
<dbReference type="InterPro" id="IPR036945">
    <property type="entry name" value="DAGK_sf"/>
</dbReference>
<comment type="cofactor">
    <cofactor evidence="18">
        <name>Mg(2+)</name>
        <dbReference type="ChEBI" id="CHEBI:18420"/>
    </cofactor>
    <text evidence="18">Mn(2+), Zn(2+), Cd(2+) and Co(2+) support activity to lesser extents.</text>
</comment>
<evidence type="ECO:0000256" key="8">
    <source>
        <dbReference type="ARBA" id="ARBA00022777"/>
    </source>
</evidence>
<dbReference type="OrthoDB" id="9789934at2"/>
<evidence type="ECO:0000256" key="12">
    <source>
        <dbReference type="ARBA" id="ARBA00023136"/>
    </source>
</evidence>
<evidence type="ECO:0000256" key="2">
    <source>
        <dbReference type="ARBA" id="ARBA00005967"/>
    </source>
</evidence>
<feature type="transmembrane region" description="Helical" evidence="19">
    <location>
        <begin position="98"/>
        <end position="119"/>
    </location>
</feature>
<feature type="transmembrane region" description="Helical" evidence="19">
    <location>
        <begin position="33"/>
        <end position="51"/>
    </location>
</feature>
<evidence type="ECO:0000256" key="6">
    <source>
        <dbReference type="ARBA" id="ARBA00022692"/>
    </source>
</evidence>
<feature type="binding site" evidence="18">
    <location>
        <position position="30"/>
    </location>
    <ligand>
        <name>a divalent metal cation</name>
        <dbReference type="ChEBI" id="CHEBI:60240"/>
    </ligand>
</feature>
<evidence type="ECO:0000256" key="9">
    <source>
        <dbReference type="ARBA" id="ARBA00022840"/>
    </source>
</evidence>
<dbReference type="PANTHER" id="PTHR34299:SF1">
    <property type="entry name" value="DIACYLGLYCEROL KINASE"/>
    <property type="match status" value="1"/>
</dbReference>
<dbReference type="GO" id="GO:0016301">
    <property type="term" value="F:kinase activity"/>
    <property type="evidence" value="ECO:0007669"/>
    <property type="project" value="UniProtKB-KW"/>
</dbReference>
<feature type="binding site" evidence="16">
    <location>
        <position position="11"/>
    </location>
    <ligand>
        <name>substrate</name>
    </ligand>
</feature>
<dbReference type="GO" id="GO:0005524">
    <property type="term" value="F:ATP binding"/>
    <property type="evidence" value="ECO:0007669"/>
    <property type="project" value="UniProtKB-KW"/>
</dbReference>
<dbReference type="InterPro" id="IPR000829">
    <property type="entry name" value="DAGK"/>
</dbReference>
<keyword evidence="10 19" id="KW-1133">Transmembrane helix</keyword>
<evidence type="ECO:0000256" key="17">
    <source>
        <dbReference type="PIRSR" id="PIRSR600829-3"/>
    </source>
</evidence>
<dbReference type="PANTHER" id="PTHR34299">
    <property type="entry name" value="DIACYLGLYCEROL KINASE"/>
    <property type="match status" value="1"/>
</dbReference>
<evidence type="ECO:0000256" key="18">
    <source>
        <dbReference type="PIRSR" id="PIRSR600829-4"/>
    </source>
</evidence>
<keyword evidence="13" id="KW-0594">Phospholipid biosynthesis</keyword>
<evidence type="ECO:0000256" key="11">
    <source>
        <dbReference type="ARBA" id="ARBA00023098"/>
    </source>
</evidence>
<keyword evidence="14" id="KW-1208">Phospholipid metabolism</keyword>
<evidence type="ECO:0000256" key="7">
    <source>
        <dbReference type="ARBA" id="ARBA00022741"/>
    </source>
</evidence>
<sequence length="122" mass="13351">MNSDLKDPKGRKWIGFRFAISGLGTIVKAEKNLKIHCAASIVVLLTGLYLSVSLVEWAILFLTMALVISFEVMNSVIERVMDFIHPSFHPEVKVIKDAAAGAVLVTAVFAVLIAIVIFIPKL</sequence>
<keyword evidence="5" id="KW-0808">Transferase</keyword>
<dbReference type="GO" id="GO:0005886">
    <property type="term" value="C:plasma membrane"/>
    <property type="evidence" value="ECO:0007669"/>
    <property type="project" value="UniProtKB-SubCell"/>
</dbReference>
<keyword evidence="8 20" id="KW-0418">Kinase</keyword>
<dbReference type="EMBL" id="FTOC01000001">
    <property type="protein sequence ID" value="SIS36820.1"/>
    <property type="molecule type" value="Genomic_DNA"/>
</dbReference>
<comment type="subcellular location">
    <subcellularLocation>
        <location evidence="1">Cell membrane</location>
        <topology evidence="1">Multi-pass membrane protein</topology>
    </subcellularLocation>
</comment>
<dbReference type="CDD" id="cd14265">
    <property type="entry name" value="UDPK_IM_like"/>
    <property type="match status" value="1"/>
</dbReference>
<proteinExistence type="inferred from homology"/>
<keyword evidence="7 17" id="KW-0547">Nucleotide-binding</keyword>
<organism evidence="20 21">
    <name type="scientific">Salimicrobium flavidum</name>
    <dbReference type="NCBI Taxonomy" id="570947"/>
    <lineage>
        <taxon>Bacteria</taxon>
        <taxon>Bacillati</taxon>
        <taxon>Bacillota</taxon>
        <taxon>Bacilli</taxon>
        <taxon>Bacillales</taxon>
        <taxon>Bacillaceae</taxon>
        <taxon>Salimicrobium</taxon>
    </lineage>
</organism>
<keyword evidence="9 17" id="KW-0067">ATP-binding</keyword>
<dbReference type="Proteomes" id="UP000187608">
    <property type="component" value="Unassembled WGS sequence"/>
</dbReference>
<evidence type="ECO:0000256" key="10">
    <source>
        <dbReference type="ARBA" id="ARBA00022989"/>
    </source>
</evidence>
<accession>A0A1N7IIE0</accession>
<gene>
    <name evidence="20" type="ORF">SAMN05421687_10184</name>
</gene>
<dbReference type="STRING" id="570947.SAMN05421687_10184"/>
<keyword evidence="18" id="KW-0479">Metal-binding</keyword>
<evidence type="ECO:0000256" key="15">
    <source>
        <dbReference type="PIRSR" id="PIRSR600829-1"/>
    </source>
</evidence>
<feature type="binding site" evidence="17">
    <location>
        <position position="11"/>
    </location>
    <ligand>
        <name>ATP</name>
        <dbReference type="ChEBI" id="CHEBI:30616"/>
    </ligand>
</feature>
<keyword evidence="3" id="KW-1003">Cell membrane</keyword>
<dbReference type="GO" id="GO:0046872">
    <property type="term" value="F:metal ion binding"/>
    <property type="evidence" value="ECO:0007669"/>
    <property type="project" value="UniProtKB-KW"/>
</dbReference>
<evidence type="ECO:0000256" key="4">
    <source>
        <dbReference type="ARBA" id="ARBA00022516"/>
    </source>
</evidence>
<evidence type="ECO:0000256" key="13">
    <source>
        <dbReference type="ARBA" id="ARBA00023209"/>
    </source>
</evidence>
<evidence type="ECO:0000313" key="21">
    <source>
        <dbReference type="Proteomes" id="UP000187608"/>
    </source>
</evidence>
<keyword evidence="6 19" id="KW-0812">Transmembrane</keyword>
<evidence type="ECO:0000256" key="14">
    <source>
        <dbReference type="ARBA" id="ARBA00023264"/>
    </source>
</evidence>
<evidence type="ECO:0000256" key="3">
    <source>
        <dbReference type="ARBA" id="ARBA00022475"/>
    </source>
</evidence>
<name>A0A1N7IIE0_9BACI</name>
<feature type="binding site" evidence="16">
    <location>
        <position position="71"/>
    </location>
    <ligand>
        <name>substrate</name>
    </ligand>
</feature>
<keyword evidence="11" id="KW-0443">Lipid metabolism</keyword>
<keyword evidence="12 19" id="KW-0472">Membrane</keyword>
<keyword evidence="4" id="KW-0444">Lipid biosynthesis</keyword>
<feature type="binding site" evidence="18">
    <location>
        <position position="78"/>
    </location>
    <ligand>
        <name>a divalent metal cation</name>
        <dbReference type="ChEBI" id="CHEBI:60240"/>
    </ligand>
</feature>
<dbReference type="Pfam" id="PF01219">
    <property type="entry name" value="DAGK_prokar"/>
    <property type="match status" value="1"/>
</dbReference>
<evidence type="ECO:0000256" key="5">
    <source>
        <dbReference type="ARBA" id="ARBA00022679"/>
    </source>
</evidence>
<evidence type="ECO:0000256" key="19">
    <source>
        <dbReference type="SAM" id="Phobius"/>
    </source>
</evidence>
<evidence type="ECO:0000256" key="16">
    <source>
        <dbReference type="PIRSR" id="PIRSR600829-2"/>
    </source>
</evidence>
<dbReference type="Gene3D" id="1.10.287.3610">
    <property type="match status" value="1"/>
</dbReference>
<evidence type="ECO:0000313" key="20">
    <source>
        <dbReference type="EMBL" id="SIS36820.1"/>
    </source>
</evidence>
<feature type="binding site" evidence="17">
    <location>
        <position position="78"/>
    </location>
    <ligand>
        <name>ATP</name>
        <dbReference type="ChEBI" id="CHEBI:30616"/>
    </ligand>
</feature>
<dbReference type="RefSeq" id="WP_076556368.1">
    <property type="nucleotide sequence ID" value="NZ_FTOC01000001.1"/>
</dbReference>